<keyword evidence="2" id="KW-1185">Reference proteome</keyword>
<proteinExistence type="predicted"/>
<evidence type="ECO:0000313" key="2">
    <source>
        <dbReference type="Proteomes" id="UP000009183"/>
    </source>
</evidence>
<evidence type="ECO:0000313" key="1">
    <source>
        <dbReference type="EMBL" id="CCB61771.1"/>
    </source>
</evidence>
<accession>F6I4D4</accession>
<sequence length="64" mass="7275">MFVEVLSNPSLGCFVTHCLVEFNLGELGFWGSSCGISLVYRPINKRKASRRHVENGCTRDREEE</sequence>
<dbReference type="InParanoid" id="F6I4D4"/>
<dbReference type="STRING" id="29760.F6I4D4"/>
<dbReference type="PaxDb" id="29760-VIT_05s0062g00340.t01"/>
<dbReference type="HOGENOM" id="CLU_2872229_0_0_1"/>
<gene>
    <name evidence="1" type="ordered locus">VIT_05s0062g00340</name>
</gene>
<reference evidence="2" key="1">
    <citation type="journal article" date="2007" name="Nature">
        <title>The grapevine genome sequence suggests ancestral hexaploidization in major angiosperm phyla.</title>
        <authorList>
            <consortium name="The French-Italian Public Consortium for Grapevine Genome Characterization."/>
            <person name="Jaillon O."/>
            <person name="Aury J.-M."/>
            <person name="Noel B."/>
            <person name="Policriti A."/>
            <person name="Clepet C."/>
            <person name="Casagrande A."/>
            <person name="Choisne N."/>
            <person name="Aubourg S."/>
            <person name="Vitulo N."/>
            <person name="Jubin C."/>
            <person name="Vezzi A."/>
            <person name="Legeai F."/>
            <person name="Hugueney P."/>
            <person name="Dasilva C."/>
            <person name="Horner D."/>
            <person name="Mica E."/>
            <person name="Jublot D."/>
            <person name="Poulain J."/>
            <person name="Bruyere C."/>
            <person name="Billault A."/>
            <person name="Segurens B."/>
            <person name="Gouyvenoux M."/>
            <person name="Ugarte E."/>
            <person name="Cattonaro F."/>
            <person name="Anthouard V."/>
            <person name="Vico V."/>
            <person name="Del Fabbro C."/>
            <person name="Alaux M."/>
            <person name="Di Gaspero G."/>
            <person name="Dumas V."/>
            <person name="Felice N."/>
            <person name="Paillard S."/>
            <person name="Juman I."/>
            <person name="Moroldo M."/>
            <person name="Scalabrin S."/>
            <person name="Canaguier A."/>
            <person name="Le Clainche I."/>
            <person name="Malacrida G."/>
            <person name="Durand E."/>
            <person name="Pesole G."/>
            <person name="Laucou V."/>
            <person name="Chatelet P."/>
            <person name="Merdinoglu D."/>
            <person name="Delledonne M."/>
            <person name="Pezzotti M."/>
            <person name="Lecharny A."/>
            <person name="Scarpelli C."/>
            <person name="Artiguenave F."/>
            <person name="Pe M.E."/>
            <person name="Valle G."/>
            <person name="Morgante M."/>
            <person name="Caboche M."/>
            <person name="Adam-Blondon A.-F."/>
            <person name="Weissenbach J."/>
            <person name="Quetier F."/>
            <person name="Wincker P."/>
        </authorList>
    </citation>
    <scope>NUCLEOTIDE SEQUENCE [LARGE SCALE GENOMIC DNA]</scope>
    <source>
        <strain evidence="2">cv. Pinot noir / PN40024</strain>
    </source>
</reference>
<name>F6I4D4_VITVI</name>
<organism evidence="1 2">
    <name type="scientific">Vitis vinifera</name>
    <name type="common">Grape</name>
    <dbReference type="NCBI Taxonomy" id="29760"/>
    <lineage>
        <taxon>Eukaryota</taxon>
        <taxon>Viridiplantae</taxon>
        <taxon>Streptophyta</taxon>
        <taxon>Embryophyta</taxon>
        <taxon>Tracheophyta</taxon>
        <taxon>Spermatophyta</taxon>
        <taxon>Magnoliopsida</taxon>
        <taxon>eudicotyledons</taxon>
        <taxon>Gunneridae</taxon>
        <taxon>Pentapetalae</taxon>
        <taxon>rosids</taxon>
        <taxon>Vitales</taxon>
        <taxon>Vitaceae</taxon>
        <taxon>Viteae</taxon>
        <taxon>Vitis</taxon>
    </lineage>
</organism>
<dbReference type="Proteomes" id="UP000009183">
    <property type="component" value="Chromosome 5"/>
</dbReference>
<dbReference type="AlphaFoldDB" id="F6I4D4"/>
<dbReference type="EMBL" id="FN596745">
    <property type="protein sequence ID" value="CCB61771.1"/>
    <property type="molecule type" value="Genomic_DNA"/>
</dbReference>
<protein>
    <submittedName>
        <fullName evidence="1">Uncharacterized protein</fullName>
    </submittedName>
</protein>